<protein>
    <submittedName>
        <fullName evidence="2">Uncharacterized protein</fullName>
    </submittedName>
</protein>
<dbReference type="EMBL" id="JAWQEG010002213">
    <property type="protein sequence ID" value="KAK3873543.1"/>
    <property type="molecule type" value="Genomic_DNA"/>
</dbReference>
<keyword evidence="3" id="KW-1185">Reference proteome</keyword>
<evidence type="ECO:0000313" key="3">
    <source>
        <dbReference type="Proteomes" id="UP001286313"/>
    </source>
</evidence>
<feature type="compositionally biased region" description="Polar residues" evidence="1">
    <location>
        <begin position="31"/>
        <end position="48"/>
    </location>
</feature>
<sequence length="144" mass="16281">MKPQQEVTEKTTPTRPLRAMSSVTKQERPVRTNTLQQQPRKSVTWGETNQQPQQPRHNPRNNTGTNVGVKSLTWPHPGRPPVRTPTERTSVWGGVSMAAFRREGTYTKKYDSERDRLQAECNRPQRGEGQASERTARGPHKAGG</sequence>
<gene>
    <name evidence="2" type="ORF">Pcinc_021445</name>
</gene>
<feature type="region of interest" description="Disordered" evidence="1">
    <location>
        <begin position="1"/>
        <end position="144"/>
    </location>
</feature>
<comment type="caution">
    <text evidence="2">The sequence shown here is derived from an EMBL/GenBank/DDBJ whole genome shotgun (WGS) entry which is preliminary data.</text>
</comment>
<feature type="compositionally biased region" description="Basic and acidic residues" evidence="1">
    <location>
        <begin position="100"/>
        <end position="126"/>
    </location>
</feature>
<reference evidence="2" key="1">
    <citation type="submission" date="2023-10" db="EMBL/GenBank/DDBJ databases">
        <title>Genome assemblies of two species of porcelain crab, Petrolisthes cinctipes and Petrolisthes manimaculis (Anomura: Porcellanidae).</title>
        <authorList>
            <person name="Angst P."/>
        </authorList>
    </citation>
    <scope>NUCLEOTIDE SEQUENCE</scope>
    <source>
        <strain evidence="2">PB745_01</strain>
        <tissue evidence="2">Gill</tissue>
    </source>
</reference>
<feature type="compositionally biased region" description="Low complexity" evidence="1">
    <location>
        <begin position="49"/>
        <end position="62"/>
    </location>
</feature>
<name>A0AAE1FK42_PETCI</name>
<evidence type="ECO:0000256" key="1">
    <source>
        <dbReference type="SAM" id="MobiDB-lite"/>
    </source>
</evidence>
<dbReference type="Proteomes" id="UP001286313">
    <property type="component" value="Unassembled WGS sequence"/>
</dbReference>
<dbReference type="AlphaFoldDB" id="A0AAE1FK42"/>
<evidence type="ECO:0000313" key="2">
    <source>
        <dbReference type="EMBL" id="KAK3873543.1"/>
    </source>
</evidence>
<proteinExistence type="predicted"/>
<accession>A0AAE1FK42</accession>
<organism evidence="2 3">
    <name type="scientific">Petrolisthes cinctipes</name>
    <name type="common">Flat porcelain crab</name>
    <dbReference type="NCBI Taxonomy" id="88211"/>
    <lineage>
        <taxon>Eukaryota</taxon>
        <taxon>Metazoa</taxon>
        <taxon>Ecdysozoa</taxon>
        <taxon>Arthropoda</taxon>
        <taxon>Crustacea</taxon>
        <taxon>Multicrustacea</taxon>
        <taxon>Malacostraca</taxon>
        <taxon>Eumalacostraca</taxon>
        <taxon>Eucarida</taxon>
        <taxon>Decapoda</taxon>
        <taxon>Pleocyemata</taxon>
        <taxon>Anomura</taxon>
        <taxon>Galatheoidea</taxon>
        <taxon>Porcellanidae</taxon>
        <taxon>Petrolisthes</taxon>
    </lineage>
</organism>